<reference evidence="2 3" key="1">
    <citation type="journal article" date="2019" name="Genome Biol. Evol.">
        <title>Insights into the evolution of the New World diploid cottons (Gossypium, subgenus Houzingenia) based on genome sequencing.</title>
        <authorList>
            <person name="Grover C.E."/>
            <person name="Arick M.A. 2nd"/>
            <person name="Thrash A."/>
            <person name="Conover J.L."/>
            <person name="Sanders W.S."/>
            <person name="Peterson D.G."/>
            <person name="Frelichowski J.E."/>
            <person name="Scheffler J.A."/>
            <person name="Scheffler B.E."/>
            <person name="Wendel J.F."/>
        </authorList>
    </citation>
    <scope>NUCLEOTIDE SEQUENCE [LARGE SCALE GENOMIC DNA]</scope>
    <source>
        <strain evidence="2">5</strain>
        <tissue evidence="2">Leaf</tissue>
    </source>
</reference>
<dbReference type="PROSITE" id="PS50007">
    <property type="entry name" value="PIPLC_X_DOMAIN"/>
    <property type="match status" value="1"/>
</dbReference>
<dbReference type="PANTHER" id="PTHR47723">
    <property type="entry name" value="OS05G0353850 PROTEIN"/>
    <property type="match status" value="1"/>
</dbReference>
<name>A0A7J9CR16_GOSGO</name>
<dbReference type="PANTHER" id="PTHR47723:SF19">
    <property type="entry name" value="POLYNUCLEOTIDYL TRANSFERASE, RIBONUCLEASE H-LIKE SUPERFAMILY PROTEIN"/>
    <property type="match status" value="1"/>
</dbReference>
<protein>
    <recommendedName>
        <fullName evidence="1">RNase H type-1 domain-containing protein</fullName>
    </recommendedName>
</protein>
<evidence type="ECO:0000313" key="2">
    <source>
        <dbReference type="EMBL" id="MBA0750930.1"/>
    </source>
</evidence>
<dbReference type="Gene3D" id="3.30.420.10">
    <property type="entry name" value="Ribonuclease H-like superfamily/Ribonuclease H"/>
    <property type="match status" value="1"/>
</dbReference>
<dbReference type="GO" id="GO:0004523">
    <property type="term" value="F:RNA-DNA hybrid ribonuclease activity"/>
    <property type="evidence" value="ECO:0007669"/>
    <property type="project" value="InterPro"/>
</dbReference>
<dbReference type="InterPro" id="IPR002156">
    <property type="entry name" value="RNaseH_domain"/>
</dbReference>
<dbReference type="GO" id="GO:0003676">
    <property type="term" value="F:nucleic acid binding"/>
    <property type="evidence" value="ECO:0007669"/>
    <property type="project" value="InterPro"/>
</dbReference>
<evidence type="ECO:0000259" key="1">
    <source>
        <dbReference type="Pfam" id="PF13456"/>
    </source>
</evidence>
<sequence length="125" mass="14286">NLSKCSIFNVDLWGVLDGLALIQKGRYDGILIQTNSLDVFKAIQDFSFSSSNFALIRHIHHLLLNVSSLAIQYLPRDRNKVVDYLAKMAFDMNQGLKIFDEIPREVLALSPMVQARDNTAHRFFM</sequence>
<dbReference type="Proteomes" id="UP000593579">
    <property type="component" value="Unassembled WGS sequence"/>
</dbReference>
<dbReference type="CDD" id="cd06222">
    <property type="entry name" value="RNase_H_like"/>
    <property type="match status" value="1"/>
</dbReference>
<dbReference type="AlphaFoldDB" id="A0A7J9CR16"/>
<evidence type="ECO:0000313" key="3">
    <source>
        <dbReference type="Proteomes" id="UP000593579"/>
    </source>
</evidence>
<comment type="caution">
    <text evidence="2">The sequence shown here is derived from an EMBL/GenBank/DDBJ whole genome shotgun (WGS) entry which is preliminary data.</text>
</comment>
<keyword evidence="3" id="KW-1185">Reference proteome</keyword>
<dbReference type="InterPro" id="IPR012337">
    <property type="entry name" value="RNaseH-like_sf"/>
</dbReference>
<proteinExistence type="predicted"/>
<dbReference type="SUPFAM" id="SSF53098">
    <property type="entry name" value="Ribonuclease H-like"/>
    <property type="match status" value="1"/>
</dbReference>
<dbReference type="InterPro" id="IPR036397">
    <property type="entry name" value="RNaseH_sf"/>
</dbReference>
<feature type="domain" description="RNase H type-1" evidence="1">
    <location>
        <begin position="5"/>
        <end position="89"/>
    </location>
</feature>
<dbReference type="Pfam" id="PF13456">
    <property type="entry name" value="RVT_3"/>
    <property type="match status" value="1"/>
</dbReference>
<dbReference type="OrthoDB" id="995593at2759"/>
<accession>A0A7J9CR16</accession>
<dbReference type="InterPro" id="IPR044730">
    <property type="entry name" value="RNase_H-like_dom_plant"/>
</dbReference>
<organism evidence="2 3">
    <name type="scientific">Gossypium gossypioides</name>
    <name type="common">Mexican cotton</name>
    <name type="synonym">Selera gossypioides</name>
    <dbReference type="NCBI Taxonomy" id="34282"/>
    <lineage>
        <taxon>Eukaryota</taxon>
        <taxon>Viridiplantae</taxon>
        <taxon>Streptophyta</taxon>
        <taxon>Embryophyta</taxon>
        <taxon>Tracheophyta</taxon>
        <taxon>Spermatophyta</taxon>
        <taxon>Magnoliopsida</taxon>
        <taxon>eudicotyledons</taxon>
        <taxon>Gunneridae</taxon>
        <taxon>Pentapetalae</taxon>
        <taxon>rosids</taxon>
        <taxon>malvids</taxon>
        <taxon>Malvales</taxon>
        <taxon>Malvaceae</taxon>
        <taxon>Malvoideae</taxon>
        <taxon>Gossypium</taxon>
    </lineage>
</organism>
<dbReference type="InterPro" id="IPR053151">
    <property type="entry name" value="RNase_H-like"/>
</dbReference>
<gene>
    <name evidence="2" type="ORF">Gogos_002306</name>
</gene>
<feature type="non-terminal residue" evidence="2">
    <location>
        <position position="1"/>
    </location>
</feature>
<dbReference type="EMBL" id="JABEZY010000012">
    <property type="protein sequence ID" value="MBA0750930.1"/>
    <property type="molecule type" value="Genomic_DNA"/>
</dbReference>